<keyword evidence="2" id="KW-1185">Reference proteome</keyword>
<evidence type="ECO:0000313" key="1">
    <source>
        <dbReference type="EMBL" id="MUV12941.1"/>
    </source>
</evidence>
<name>A0A7C9LFD6_9GAMM</name>
<reference evidence="1 2" key="1">
    <citation type="submission" date="2019-12" db="EMBL/GenBank/DDBJ databases">
        <authorList>
            <person name="Xu J."/>
        </authorList>
    </citation>
    <scope>NUCLEOTIDE SEQUENCE [LARGE SCALE GENOMIC DNA]</scope>
    <source>
        <strain evidence="1 2">HX-5-24</strain>
    </source>
</reference>
<sequence>MKMPKEDWTDEELRAAVGAYLAMQKDAREGRPVVKRHVYEELSNTFGRSVKSFEFRMQNISFVLSSMGRSWIDGLKPAKHVGANVGEKIEKMIADLERAAAEK</sequence>
<organism evidence="1 2">
    <name type="scientific">Noviluteimonas gilva</name>
    <dbReference type="NCBI Taxonomy" id="2682097"/>
    <lineage>
        <taxon>Bacteria</taxon>
        <taxon>Pseudomonadati</taxon>
        <taxon>Pseudomonadota</taxon>
        <taxon>Gammaproteobacteria</taxon>
        <taxon>Lysobacterales</taxon>
        <taxon>Lysobacteraceae</taxon>
        <taxon>Noviluteimonas</taxon>
    </lineage>
</organism>
<protein>
    <submittedName>
        <fullName evidence="1">Uncharacterized protein</fullName>
    </submittedName>
</protein>
<evidence type="ECO:0000313" key="2">
    <source>
        <dbReference type="Proteomes" id="UP000479692"/>
    </source>
</evidence>
<accession>A0A7C9LFD6</accession>
<dbReference type="Proteomes" id="UP000479692">
    <property type="component" value="Unassembled WGS sequence"/>
</dbReference>
<dbReference type="EMBL" id="WOXT01000001">
    <property type="protein sequence ID" value="MUV12941.1"/>
    <property type="molecule type" value="Genomic_DNA"/>
</dbReference>
<gene>
    <name evidence="1" type="ORF">GN331_01815</name>
</gene>
<proteinExistence type="predicted"/>
<comment type="caution">
    <text evidence="1">The sequence shown here is derived from an EMBL/GenBank/DDBJ whole genome shotgun (WGS) entry which is preliminary data.</text>
</comment>
<dbReference type="AlphaFoldDB" id="A0A7C9LFD6"/>